<gene>
    <name evidence="14" type="ORF">BCR33DRAFT_716404</name>
</gene>
<evidence type="ECO:0000256" key="5">
    <source>
        <dbReference type="ARBA" id="ARBA00022792"/>
    </source>
</evidence>
<keyword evidence="4 12" id="KW-0812">Transmembrane</keyword>
<protein>
    <recommendedName>
        <fullName evidence="12">Succinate dehydrogenase [ubiquinone] cytochrome b small subunit</fullName>
    </recommendedName>
</protein>
<keyword evidence="11" id="KW-0408">Iron</keyword>
<evidence type="ECO:0000256" key="11">
    <source>
        <dbReference type="PIRSR" id="PIRSR607992-2"/>
    </source>
</evidence>
<evidence type="ECO:0000256" key="9">
    <source>
        <dbReference type="ARBA" id="ARBA00023136"/>
    </source>
</evidence>
<dbReference type="STRING" id="329046.A0A1Y2CDB7"/>
<evidence type="ECO:0000256" key="10">
    <source>
        <dbReference type="PIRSR" id="PIRSR607992-1"/>
    </source>
</evidence>
<dbReference type="Pfam" id="PF05328">
    <property type="entry name" value="CybS"/>
    <property type="match status" value="1"/>
</dbReference>
<keyword evidence="15" id="KW-1185">Reference proteome</keyword>
<dbReference type="PANTHER" id="PTHR13337:SF2">
    <property type="entry name" value="SUCCINATE DEHYDROGENASE [UBIQUINONE] CYTOCHROME B SMALL SUBUNIT, MITOCHONDRIAL"/>
    <property type="match status" value="1"/>
</dbReference>
<reference evidence="14 15" key="1">
    <citation type="submission" date="2016-07" db="EMBL/GenBank/DDBJ databases">
        <title>Pervasive Adenine N6-methylation of Active Genes in Fungi.</title>
        <authorList>
            <consortium name="DOE Joint Genome Institute"/>
            <person name="Mondo S.J."/>
            <person name="Dannebaum R.O."/>
            <person name="Kuo R.C."/>
            <person name="Labutti K."/>
            <person name="Haridas S."/>
            <person name="Kuo A."/>
            <person name="Salamov A."/>
            <person name="Ahrendt S.R."/>
            <person name="Lipzen A."/>
            <person name="Sullivan W."/>
            <person name="Andreopoulos W.B."/>
            <person name="Clum A."/>
            <person name="Lindquist E."/>
            <person name="Daum C."/>
            <person name="Ramamoorthy G.K."/>
            <person name="Gryganskyi A."/>
            <person name="Culley D."/>
            <person name="Magnuson J.K."/>
            <person name="James T.Y."/>
            <person name="O'Malley M.A."/>
            <person name="Stajich J.E."/>
            <person name="Spatafora J.W."/>
            <person name="Visel A."/>
            <person name="Grigoriev I.V."/>
        </authorList>
    </citation>
    <scope>NUCLEOTIDE SEQUENCE [LARGE SCALE GENOMIC DNA]</scope>
    <source>
        <strain evidence="14 15">JEL800</strain>
    </source>
</reference>
<keyword evidence="7 12" id="KW-1133">Transmembrane helix</keyword>
<evidence type="ECO:0000313" key="15">
    <source>
        <dbReference type="Proteomes" id="UP000193642"/>
    </source>
</evidence>
<dbReference type="CDD" id="cd03496">
    <property type="entry name" value="SQR_TypeC_CybS"/>
    <property type="match status" value="1"/>
</dbReference>
<evidence type="ECO:0000256" key="12">
    <source>
        <dbReference type="RuleBase" id="RU364031"/>
    </source>
</evidence>
<sequence length="155" mass="17441">MTRSRWIQTAVTRPAPLSSQALLNPSSATNPTGTEHKSKWHGSEHWMAERFYSILLIPSLATSLIAGPVFVNDLVLGVLLPVHVHMGFDCMIQDYIPARKYGIWHTVSTWTLRVVTGIVLYGLFTFNTMDVGITAFVQKLWTGTSKRELRLKVED</sequence>
<dbReference type="GO" id="GO:0046872">
    <property type="term" value="F:metal ion binding"/>
    <property type="evidence" value="ECO:0007669"/>
    <property type="project" value="UniProtKB-KW"/>
</dbReference>
<organism evidence="14 15">
    <name type="scientific">Rhizoclosmatium globosum</name>
    <dbReference type="NCBI Taxonomy" id="329046"/>
    <lineage>
        <taxon>Eukaryota</taxon>
        <taxon>Fungi</taxon>
        <taxon>Fungi incertae sedis</taxon>
        <taxon>Chytridiomycota</taxon>
        <taxon>Chytridiomycota incertae sedis</taxon>
        <taxon>Chytridiomycetes</taxon>
        <taxon>Chytridiales</taxon>
        <taxon>Chytriomycetaceae</taxon>
        <taxon>Rhizoclosmatium</taxon>
    </lineage>
</organism>
<dbReference type="GO" id="GO:0006099">
    <property type="term" value="P:tricarboxylic acid cycle"/>
    <property type="evidence" value="ECO:0007669"/>
    <property type="project" value="TreeGrafter"/>
</dbReference>
<comment type="caution">
    <text evidence="12">Lacks conserved residue(s) required for the propagation of feature annotation.</text>
</comment>
<feature type="transmembrane region" description="Helical" evidence="12">
    <location>
        <begin position="51"/>
        <end position="71"/>
    </location>
</feature>
<comment type="caution">
    <text evidence="14">The sequence shown here is derived from an EMBL/GenBank/DDBJ whole genome shotgun (WGS) entry which is preliminary data.</text>
</comment>
<evidence type="ECO:0000256" key="13">
    <source>
        <dbReference type="SAM" id="MobiDB-lite"/>
    </source>
</evidence>
<feature type="binding site" evidence="10">
    <location>
        <position position="95"/>
    </location>
    <ligand>
        <name>a ubiquinone</name>
        <dbReference type="ChEBI" id="CHEBI:16389"/>
        <note>ligand shared with IP/SDHB</note>
    </ligand>
</feature>
<dbReference type="PANTHER" id="PTHR13337">
    <property type="entry name" value="SUCCINATE DEHYDROGENASE"/>
    <property type="match status" value="1"/>
</dbReference>
<evidence type="ECO:0000313" key="14">
    <source>
        <dbReference type="EMBL" id="ORY45051.1"/>
    </source>
</evidence>
<keyword evidence="3" id="KW-0813">Transport</keyword>
<evidence type="ECO:0000256" key="7">
    <source>
        <dbReference type="ARBA" id="ARBA00022989"/>
    </source>
</evidence>
<dbReference type="GO" id="GO:0020037">
    <property type="term" value="F:heme binding"/>
    <property type="evidence" value="ECO:0007669"/>
    <property type="project" value="TreeGrafter"/>
</dbReference>
<feature type="non-terminal residue" evidence="14">
    <location>
        <position position="155"/>
    </location>
</feature>
<dbReference type="GO" id="GO:0048039">
    <property type="term" value="F:ubiquinone binding"/>
    <property type="evidence" value="ECO:0007669"/>
    <property type="project" value="TreeGrafter"/>
</dbReference>
<comment type="subcellular location">
    <subcellularLocation>
        <location evidence="1 12">Mitochondrion inner membrane</location>
        <topology evidence="1 12">Multi-pass membrane protein</topology>
    </subcellularLocation>
</comment>
<name>A0A1Y2CDB7_9FUNG</name>
<comment type="similarity">
    <text evidence="2 12">Belongs to the CybS family.</text>
</comment>
<keyword evidence="5 12" id="KW-0999">Mitochondrion inner membrane</keyword>
<dbReference type="InterPro" id="IPR034804">
    <property type="entry name" value="SQR/QFR_C/D"/>
</dbReference>
<proteinExistence type="inferred from homology"/>
<dbReference type="OrthoDB" id="18577at2759"/>
<evidence type="ECO:0000256" key="6">
    <source>
        <dbReference type="ARBA" id="ARBA00022946"/>
    </source>
</evidence>
<evidence type="ECO:0000256" key="4">
    <source>
        <dbReference type="ARBA" id="ARBA00022692"/>
    </source>
</evidence>
<feature type="region of interest" description="Disordered" evidence="13">
    <location>
        <begin position="20"/>
        <end position="41"/>
    </location>
</feature>
<feature type="compositionally biased region" description="Polar residues" evidence="13">
    <location>
        <begin position="20"/>
        <end position="33"/>
    </location>
</feature>
<dbReference type="EMBL" id="MCGO01000020">
    <property type="protein sequence ID" value="ORY45051.1"/>
    <property type="molecule type" value="Genomic_DNA"/>
</dbReference>
<evidence type="ECO:0000256" key="8">
    <source>
        <dbReference type="ARBA" id="ARBA00023128"/>
    </source>
</evidence>
<keyword evidence="6 12" id="KW-0809">Transit peptide</keyword>
<dbReference type="Gene3D" id="1.20.1300.10">
    <property type="entry name" value="Fumarate reductase/succinate dehydrogenase, transmembrane subunit"/>
    <property type="match status" value="1"/>
</dbReference>
<dbReference type="Proteomes" id="UP000193642">
    <property type="component" value="Unassembled WGS sequence"/>
</dbReference>
<evidence type="ECO:0000256" key="1">
    <source>
        <dbReference type="ARBA" id="ARBA00004448"/>
    </source>
</evidence>
<dbReference type="InterPro" id="IPR007992">
    <property type="entry name" value="CybS"/>
</dbReference>
<accession>A0A1Y2CDB7</accession>
<dbReference type="AlphaFoldDB" id="A0A1Y2CDB7"/>
<dbReference type="GO" id="GO:0005743">
    <property type="term" value="C:mitochondrial inner membrane"/>
    <property type="evidence" value="ECO:0007669"/>
    <property type="project" value="UniProtKB-SubCell"/>
</dbReference>
<evidence type="ECO:0000256" key="2">
    <source>
        <dbReference type="ARBA" id="ARBA00007294"/>
    </source>
</evidence>
<keyword evidence="11" id="KW-0479">Metal-binding</keyword>
<dbReference type="GO" id="GO:0006121">
    <property type="term" value="P:mitochondrial electron transport, succinate to ubiquinone"/>
    <property type="evidence" value="ECO:0007669"/>
    <property type="project" value="TreeGrafter"/>
</dbReference>
<keyword evidence="8 12" id="KW-0496">Mitochondrion</keyword>
<evidence type="ECO:0000256" key="3">
    <source>
        <dbReference type="ARBA" id="ARBA00022448"/>
    </source>
</evidence>
<feature type="binding site" description="axial binding residue" evidence="11">
    <location>
        <position position="83"/>
    </location>
    <ligand>
        <name>heme b</name>
        <dbReference type="ChEBI" id="CHEBI:60344"/>
        <note>ligand shared with SDHC</note>
    </ligand>
    <ligandPart>
        <name>Fe</name>
        <dbReference type="ChEBI" id="CHEBI:18248"/>
    </ligandPart>
</feature>
<keyword evidence="9 12" id="KW-0472">Membrane</keyword>